<keyword evidence="11" id="KW-1185">Reference proteome</keyword>
<reference evidence="10 11" key="1">
    <citation type="submission" date="2016-11" db="EMBL/GenBank/DDBJ databases">
        <authorList>
            <person name="Jaros S."/>
            <person name="Januszkiewicz K."/>
            <person name="Wedrychowicz H."/>
        </authorList>
    </citation>
    <scope>NUCLEOTIDE SEQUENCE [LARGE SCALE GENOMIC DNA]</scope>
    <source>
        <strain evidence="10 11">DSM 2631</strain>
    </source>
</reference>
<feature type="transmembrane region" description="Helical" evidence="7">
    <location>
        <begin position="177"/>
        <end position="196"/>
    </location>
</feature>
<gene>
    <name evidence="10" type="ORF">SAMN05443638_11361</name>
</gene>
<organism evidence="10 11">
    <name type="scientific">Clostridium fallax</name>
    <dbReference type="NCBI Taxonomy" id="1533"/>
    <lineage>
        <taxon>Bacteria</taxon>
        <taxon>Bacillati</taxon>
        <taxon>Bacillota</taxon>
        <taxon>Clostridia</taxon>
        <taxon>Eubacteriales</taxon>
        <taxon>Clostridiaceae</taxon>
        <taxon>Clostridium</taxon>
    </lineage>
</organism>
<comment type="similarity">
    <text evidence="2">Belongs to the CpsC/CapA family.</text>
</comment>
<evidence type="ECO:0000256" key="7">
    <source>
        <dbReference type="SAM" id="Phobius"/>
    </source>
</evidence>
<dbReference type="GO" id="GO:0004713">
    <property type="term" value="F:protein tyrosine kinase activity"/>
    <property type="evidence" value="ECO:0007669"/>
    <property type="project" value="TreeGrafter"/>
</dbReference>
<feature type="domain" description="Polysaccharide chain length determinant N-terminal" evidence="8">
    <location>
        <begin position="6"/>
        <end position="98"/>
    </location>
</feature>
<keyword evidence="6 7" id="KW-0472">Membrane</keyword>
<feature type="transmembrane region" description="Helical" evidence="7">
    <location>
        <begin position="22"/>
        <end position="42"/>
    </location>
</feature>
<name>A0A1M4WQP5_9CLOT</name>
<dbReference type="EMBL" id="FQVM01000013">
    <property type="protein sequence ID" value="SHE83545.1"/>
    <property type="molecule type" value="Genomic_DNA"/>
</dbReference>
<keyword evidence="3" id="KW-1003">Cell membrane</keyword>
<dbReference type="OrthoDB" id="2360475at2"/>
<evidence type="ECO:0000256" key="6">
    <source>
        <dbReference type="ARBA" id="ARBA00023136"/>
    </source>
</evidence>
<sequence>MEDEITLDICKIMNLLKKNKKLIIFITAIFTTIVTVTVFFIIKPTFETKSTLVIKSSNFKENEYFDELQAAIDSQKIVKTYGKIGESRTVRKQIIDNLNLNLKVEDFDKKIEILPLVDTQILEITVIDTDPNLVYRIAEEFNKIFIKECEDKYNVGKLEVLDKPIWPIDPVKPNKKLNVFLGFIVGLVLSIITVLVKENINQKLKTEEDIEKYLKLPVIAVIPEIKED</sequence>
<accession>A0A1M4WQP5</accession>
<dbReference type="PANTHER" id="PTHR32309:SF13">
    <property type="entry name" value="FERRIC ENTEROBACTIN TRANSPORT PROTEIN FEPE"/>
    <property type="match status" value="1"/>
</dbReference>
<evidence type="ECO:0000256" key="3">
    <source>
        <dbReference type="ARBA" id="ARBA00022475"/>
    </source>
</evidence>
<keyword evidence="4 7" id="KW-0812">Transmembrane</keyword>
<dbReference type="RefSeq" id="WP_072896012.1">
    <property type="nucleotide sequence ID" value="NZ_FQVM01000013.1"/>
</dbReference>
<dbReference type="STRING" id="1533.SAMN05443638_11361"/>
<evidence type="ECO:0000313" key="10">
    <source>
        <dbReference type="EMBL" id="SHE83545.1"/>
    </source>
</evidence>
<evidence type="ECO:0000256" key="5">
    <source>
        <dbReference type="ARBA" id="ARBA00022989"/>
    </source>
</evidence>
<dbReference type="GO" id="GO:0005886">
    <property type="term" value="C:plasma membrane"/>
    <property type="evidence" value="ECO:0007669"/>
    <property type="project" value="UniProtKB-SubCell"/>
</dbReference>
<protein>
    <submittedName>
        <fullName evidence="10">Capsular polysaccharide biosynthesis protein</fullName>
    </submittedName>
</protein>
<feature type="domain" description="Tyrosine-protein kinase G-rich" evidence="9">
    <location>
        <begin position="152"/>
        <end position="198"/>
    </location>
</feature>
<proteinExistence type="inferred from homology"/>
<evidence type="ECO:0000259" key="9">
    <source>
        <dbReference type="Pfam" id="PF13807"/>
    </source>
</evidence>
<comment type="subcellular location">
    <subcellularLocation>
        <location evidence="1">Cell membrane</location>
        <topology evidence="1">Multi-pass membrane protein</topology>
    </subcellularLocation>
</comment>
<evidence type="ECO:0000256" key="1">
    <source>
        <dbReference type="ARBA" id="ARBA00004651"/>
    </source>
</evidence>
<dbReference type="Pfam" id="PF02706">
    <property type="entry name" value="Wzz"/>
    <property type="match status" value="1"/>
</dbReference>
<keyword evidence="5 7" id="KW-1133">Transmembrane helix</keyword>
<dbReference type="Pfam" id="PF13807">
    <property type="entry name" value="GNVR"/>
    <property type="match status" value="1"/>
</dbReference>
<evidence type="ECO:0000256" key="2">
    <source>
        <dbReference type="ARBA" id="ARBA00006683"/>
    </source>
</evidence>
<dbReference type="InterPro" id="IPR032807">
    <property type="entry name" value="GNVR"/>
</dbReference>
<evidence type="ECO:0000256" key="4">
    <source>
        <dbReference type="ARBA" id="ARBA00022692"/>
    </source>
</evidence>
<evidence type="ECO:0000259" key="8">
    <source>
        <dbReference type="Pfam" id="PF02706"/>
    </source>
</evidence>
<dbReference type="InterPro" id="IPR050445">
    <property type="entry name" value="Bact_polysacc_biosynth/exp"/>
</dbReference>
<dbReference type="InterPro" id="IPR003856">
    <property type="entry name" value="LPS_length_determ_N"/>
</dbReference>
<dbReference type="Proteomes" id="UP000184035">
    <property type="component" value="Unassembled WGS sequence"/>
</dbReference>
<evidence type="ECO:0000313" key="11">
    <source>
        <dbReference type="Proteomes" id="UP000184035"/>
    </source>
</evidence>
<dbReference type="PANTHER" id="PTHR32309">
    <property type="entry name" value="TYROSINE-PROTEIN KINASE"/>
    <property type="match status" value="1"/>
</dbReference>
<dbReference type="AlphaFoldDB" id="A0A1M4WQP5"/>